<organism evidence="4 7">
    <name type="scientific">Escherichia coli</name>
    <dbReference type="NCBI Taxonomy" id="562"/>
    <lineage>
        <taxon>Bacteria</taxon>
        <taxon>Pseudomonadati</taxon>
        <taxon>Pseudomonadota</taxon>
        <taxon>Gammaproteobacteria</taxon>
        <taxon>Enterobacterales</taxon>
        <taxon>Enterobacteriaceae</taxon>
        <taxon>Escherichia</taxon>
    </lineage>
</organism>
<dbReference type="EMBL" id="JABWMK020000012">
    <property type="protein sequence ID" value="MBB2466364.1"/>
    <property type="molecule type" value="Genomic_DNA"/>
</dbReference>
<feature type="signal peptide" evidence="2">
    <location>
        <begin position="1"/>
        <end position="23"/>
    </location>
</feature>
<dbReference type="InterPro" id="IPR018389">
    <property type="entry name" value="DctP_fam"/>
</dbReference>
<dbReference type="GO" id="GO:0030246">
    <property type="term" value="F:carbohydrate binding"/>
    <property type="evidence" value="ECO:0007669"/>
    <property type="project" value="TreeGrafter"/>
</dbReference>
<dbReference type="EMBL" id="BFXY01000103">
    <property type="protein sequence ID" value="GDH50870.1"/>
    <property type="molecule type" value="Genomic_DNA"/>
</dbReference>
<evidence type="ECO:0000313" key="7">
    <source>
        <dbReference type="Proteomes" id="UP000037564"/>
    </source>
</evidence>
<evidence type="ECO:0000256" key="1">
    <source>
        <dbReference type="ARBA" id="ARBA00022729"/>
    </source>
</evidence>
<dbReference type="NCBIfam" id="TIGR00787">
    <property type="entry name" value="dctP"/>
    <property type="match status" value="1"/>
</dbReference>
<dbReference type="SUPFAM" id="SSF53850">
    <property type="entry name" value="Periplasmic binding protein-like II"/>
    <property type="match status" value="1"/>
</dbReference>
<dbReference type="CDD" id="cd13671">
    <property type="entry name" value="PBP2_TRAP_SBP_like_3"/>
    <property type="match status" value="1"/>
</dbReference>
<reference evidence="4 7" key="1">
    <citation type="submission" date="2015-07" db="EMBL/GenBank/DDBJ databases">
        <title>Genome sequences of 64 non-O157:H7 Shiga toxin-producing Escherichia coli strains.</title>
        <authorList>
            <person name="Gonzalez-Escalona N."/>
            <person name="Toro M."/>
            <person name="Timme R."/>
            <person name="Payne J."/>
        </authorList>
    </citation>
    <scope>NUCLEOTIDE SEQUENCE [LARGE SCALE GENOMIC DNA]</scope>
    <source>
        <strain evidence="4 7">CFSAN026843</strain>
    </source>
</reference>
<name>A0A0B0W2S7_ECOLX</name>
<dbReference type="Proteomes" id="UP000303027">
    <property type="component" value="Unassembled WGS sequence"/>
</dbReference>
<dbReference type="GO" id="GO:0030288">
    <property type="term" value="C:outer membrane-bounded periplasmic space"/>
    <property type="evidence" value="ECO:0007669"/>
    <property type="project" value="InterPro"/>
</dbReference>
<proteinExistence type="predicted"/>
<feature type="chain" id="PRO_5044052747" evidence="2">
    <location>
        <begin position="24"/>
        <end position="323"/>
    </location>
</feature>
<keyword evidence="1 2" id="KW-0732">Signal</keyword>
<reference evidence="5 10" key="4">
    <citation type="submission" date="2020-08" db="EMBL/GenBank/DDBJ databases">
        <title>Draft genome sequences of isolates of diverse host origin from the E. coli Reference Center.</title>
        <authorList>
            <person name="Lacher D.W."/>
            <person name="Mammel M.K."/>
            <person name="Gangiredla J."/>
            <person name="Gebru S.T."/>
            <person name="Barnaba T.J."/>
            <person name="Majowicz S.A."/>
            <person name="Dudley E.G."/>
        </authorList>
    </citation>
    <scope>NUCLEOTIDE SEQUENCE [LARGE SCALE GENOMIC DNA]</scope>
    <source>
        <strain evidence="5 10">10.0349</strain>
    </source>
</reference>
<dbReference type="PANTHER" id="PTHR33376">
    <property type="match status" value="1"/>
</dbReference>
<evidence type="ECO:0000313" key="10">
    <source>
        <dbReference type="Proteomes" id="UP000531761"/>
    </source>
</evidence>
<dbReference type="AlphaFoldDB" id="A0A0B0W2S7"/>
<protein>
    <submittedName>
        <fullName evidence="3">C4-dicarboxylate ABC transporter substrate-binding protein</fullName>
    </submittedName>
    <submittedName>
        <fullName evidence="5">TRAP transporter substrate-binding protein</fullName>
    </submittedName>
</protein>
<reference evidence="6 9" key="3">
    <citation type="submission" date="2020-06" db="EMBL/GenBank/DDBJ databases">
        <title>REHAB project genomes.</title>
        <authorList>
            <person name="Shaw L.P."/>
        </authorList>
    </citation>
    <scope>NUCLEOTIDE SEQUENCE [LARGE SCALE GENOMIC DNA]</scope>
    <source>
        <strain evidence="6 9">RHBSTW-00177</strain>
    </source>
</reference>
<dbReference type="Proteomes" id="UP000512182">
    <property type="component" value="Chromosome"/>
</dbReference>
<dbReference type="PATRIC" id="fig|562.7396.peg.1241"/>
<evidence type="ECO:0000313" key="8">
    <source>
        <dbReference type="Proteomes" id="UP000303027"/>
    </source>
</evidence>
<dbReference type="InterPro" id="IPR004682">
    <property type="entry name" value="TRAP_DctP"/>
</dbReference>
<dbReference type="GO" id="GO:0055085">
    <property type="term" value="P:transmembrane transport"/>
    <property type="evidence" value="ECO:0007669"/>
    <property type="project" value="InterPro"/>
</dbReference>
<dbReference type="Proteomes" id="UP000531761">
    <property type="component" value="Unassembled WGS sequence"/>
</dbReference>
<dbReference type="NCBIfam" id="NF037995">
    <property type="entry name" value="TRAP_S1"/>
    <property type="match status" value="1"/>
</dbReference>
<dbReference type="EMBL" id="LGZN01000019">
    <property type="protein sequence ID" value="KNF70556.1"/>
    <property type="molecule type" value="Genomic_DNA"/>
</dbReference>
<gene>
    <name evidence="3" type="ORF">BvCmsKKP061_03389</name>
    <name evidence="5" type="ORF">HEP30_009645</name>
    <name evidence="6" type="ORF">HV109_21320</name>
    <name evidence="4" type="ORF">WR15_06845</name>
</gene>
<dbReference type="RefSeq" id="WP_000695898.1">
    <property type="nucleotide sequence ID" value="NZ_BDOV01000023.1"/>
</dbReference>
<dbReference type="Pfam" id="PF03480">
    <property type="entry name" value="DctP"/>
    <property type="match status" value="1"/>
</dbReference>
<evidence type="ECO:0000313" key="5">
    <source>
        <dbReference type="EMBL" id="MBB2466364.1"/>
    </source>
</evidence>
<evidence type="ECO:0000313" key="4">
    <source>
        <dbReference type="EMBL" id="KNF70556.1"/>
    </source>
</evidence>
<dbReference type="InterPro" id="IPR038404">
    <property type="entry name" value="TRAP_DctP_sf"/>
</dbReference>
<dbReference type="EMBL" id="CP056794">
    <property type="protein sequence ID" value="QLY98957.1"/>
    <property type="molecule type" value="Genomic_DNA"/>
</dbReference>
<dbReference type="Proteomes" id="UP000037564">
    <property type="component" value="Unassembled WGS sequence"/>
</dbReference>
<evidence type="ECO:0000256" key="2">
    <source>
        <dbReference type="SAM" id="SignalP"/>
    </source>
</evidence>
<dbReference type="PANTHER" id="PTHR33376:SF2">
    <property type="entry name" value="DICARBOXYLATE-BINDING PERIPLASMIC PROTEIN"/>
    <property type="match status" value="1"/>
</dbReference>
<sequence>MKIKVSAGIIGAVLMLSASQSWAVTLKLSHNQDKSHPVHKVMEFFAKKSKEYSNGDITIRIYPNGTLGTQRETMELIRSGAIPLVKTNAAEMEAFENSYKLFSLPYLFRDRDHYYQVMQGDIGRKILDSTKSKGYFGLTFYDGGARSFYGNKPVLKPDDLKGMKVRVQPSPGAVEMIKVMGGNPTPLDYGELYTALQQGVVDMAENSVMALTTMRHGEVAKSFSLDEHTMVPDVVLMSNAAFDKLSPENQAVILKAAKESMSYMKDLWSEEEKQEFAKLDKMGVKVYQVDKAPFIEKVQPMYANFAKDNPALAPMLADIQAAK</sequence>
<evidence type="ECO:0000313" key="9">
    <source>
        <dbReference type="Proteomes" id="UP000512182"/>
    </source>
</evidence>
<evidence type="ECO:0000313" key="6">
    <source>
        <dbReference type="EMBL" id="QLY98957.1"/>
    </source>
</evidence>
<accession>A0A0B0W2S7</accession>
<evidence type="ECO:0000313" key="3">
    <source>
        <dbReference type="EMBL" id="GDH50870.1"/>
    </source>
</evidence>
<dbReference type="Gene3D" id="3.40.190.170">
    <property type="entry name" value="Bacterial extracellular solute-binding protein, family 7"/>
    <property type="match status" value="1"/>
</dbReference>
<reference evidence="3 8" key="2">
    <citation type="submission" date="2018-04" db="EMBL/GenBank/DDBJ databases">
        <title>Large scale genomics of bovine and human commensal E. coli to reveal the emerging process of EHEC.</title>
        <authorList>
            <person name="Arimizu Y."/>
            <person name="Ogura Y."/>
        </authorList>
    </citation>
    <scope>NUCLEOTIDE SEQUENCE [LARGE SCALE GENOMIC DNA]</scope>
    <source>
        <strain evidence="3 8">KK-P061</strain>
    </source>
</reference>
<dbReference type="PIRSF" id="PIRSF006470">
    <property type="entry name" value="DctB"/>
    <property type="match status" value="1"/>
</dbReference>